<evidence type="ECO:0000256" key="1">
    <source>
        <dbReference type="ARBA" id="ARBA00004323"/>
    </source>
</evidence>
<evidence type="ECO:0000256" key="8">
    <source>
        <dbReference type="ARBA" id="ARBA00023034"/>
    </source>
</evidence>
<comment type="similarity">
    <text evidence="2 10">Belongs to the glycosyltransferase 31 family.</text>
</comment>
<evidence type="ECO:0000256" key="2">
    <source>
        <dbReference type="ARBA" id="ARBA00008661"/>
    </source>
</evidence>
<dbReference type="PANTHER" id="PTHR11214">
    <property type="entry name" value="BETA-1,3-N-ACETYLGLUCOSAMINYLTRANSFERASE"/>
    <property type="match status" value="1"/>
</dbReference>
<evidence type="ECO:0000256" key="9">
    <source>
        <dbReference type="ARBA" id="ARBA00023136"/>
    </source>
</evidence>
<protein>
    <recommendedName>
        <fullName evidence="10">Hexosyltransferase</fullName>
        <ecNumber evidence="10">2.4.1.-</ecNumber>
    </recommendedName>
</protein>
<dbReference type="Pfam" id="PF01762">
    <property type="entry name" value="Galactosyl_T"/>
    <property type="match status" value="1"/>
</dbReference>
<keyword evidence="6" id="KW-0735">Signal-anchor</keyword>
<dbReference type="Proteomes" id="UP000663870">
    <property type="component" value="Unassembled WGS sequence"/>
</dbReference>
<evidence type="ECO:0000313" key="11">
    <source>
        <dbReference type="EMBL" id="CAF0785736.1"/>
    </source>
</evidence>
<proteinExistence type="inferred from homology"/>
<keyword evidence="9" id="KW-0472">Membrane</keyword>
<comment type="subcellular location">
    <subcellularLocation>
        <location evidence="1 10">Golgi apparatus membrane</location>
        <topology evidence="1 10">Single-pass type II membrane protein</topology>
    </subcellularLocation>
</comment>
<organism evidence="12 13">
    <name type="scientific">Rotaria sordida</name>
    <dbReference type="NCBI Taxonomy" id="392033"/>
    <lineage>
        <taxon>Eukaryota</taxon>
        <taxon>Metazoa</taxon>
        <taxon>Spiralia</taxon>
        <taxon>Gnathifera</taxon>
        <taxon>Rotifera</taxon>
        <taxon>Eurotatoria</taxon>
        <taxon>Bdelloidea</taxon>
        <taxon>Philodinida</taxon>
        <taxon>Philodinidae</taxon>
        <taxon>Rotaria</taxon>
    </lineage>
</organism>
<evidence type="ECO:0000256" key="7">
    <source>
        <dbReference type="ARBA" id="ARBA00022989"/>
    </source>
</evidence>
<keyword evidence="5" id="KW-0812">Transmembrane</keyword>
<dbReference type="AlphaFoldDB" id="A0A814ENI6"/>
<dbReference type="EMBL" id="CAJNOH010000032">
    <property type="protein sequence ID" value="CAF0785736.1"/>
    <property type="molecule type" value="Genomic_DNA"/>
</dbReference>
<dbReference type="EC" id="2.4.1.-" evidence="10"/>
<dbReference type="InterPro" id="IPR002659">
    <property type="entry name" value="Glyco_trans_31"/>
</dbReference>
<evidence type="ECO:0000313" key="12">
    <source>
        <dbReference type="EMBL" id="CAF0971902.1"/>
    </source>
</evidence>
<comment type="caution">
    <text evidence="12">The sequence shown here is derived from an EMBL/GenBank/DDBJ whole genome shotgun (WGS) entry which is preliminary data.</text>
</comment>
<dbReference type="GO" id="GO:0000139">
    <property type="term" value="C:Golgi membrane"/>
    <property type="evidence" value="ECO:0007669"/>
    <property type="project" value="UniProtKB-SubCell"/>
</dbReference>
<evidence type="ECO:0000256" key="4">
    <source>
        <dbReference type="ARBA" id="ARBA00022679"/>
    </source>
</evidence>
<dbReference type="GO" id="GO:0006493">
    <property type="term" value="P:protein O-linked glycosylation"/>
    <property type="evidence" value="ECO:0007669"/>
    <property type="project" value="TreeGrafter"/>
</dbReference>
<dbReference type="Gene3D" id="3.90.550.50">
    <property type="match status" value="1"/>
</dbReference>
<evidence type="ECO:0000256" key="6">
    <source>
        <dbReference type="ARBA" id="ARBA00022968"/>
    </source>
</evidence>
<accession>A0A814ENI6</accession>
<keyword evidence="4" id="KW-0808">Transferase</keyword>
<keyword evidence="8 10" id="KW-0333">Golgi apparatus</keyword>
<evidence type="ECO:0000256" key="3">
    <source>
        <dbReference type="ARBA" id="ARBA00022676"/>
    </source>
</evidence>
<keyword evidence="7" id="KW-1133">Transmembrane helix</keyword>
<keyword evidence="13" id="KW-1185">Reference proteome</keyword>
<evidence type="ECO:0000256" key="10">
    <source>
        <dbReference type="RuleBase" id="RU363063"/>
    </source>
</evidence>
<evidence type="ECO:0000313" key="13">
    <source>
        <dbReference type="Proteomes" id="UP000663870"/>
    </source>
</evidence>
<dbReference type="Proteomes" id="UP000663854">
    <property type="component" value="Unassembled WGS sequence"/>
</dbReference>
<gene>
    <name evidence="12" type="ORF">JXQ802_LOCUS12713</name>
    <name evidence="11" type="ORF">PYM288_LOCUS3860</name>
</gene>
<dbReference type="GO" id="GO:0016758">
    <property type="term" value="F:hexosyltransferase activity"/>
    <property type="evidence" value="ECO:0007669"/>
    <property type="project" value="InterPro"/>
</dbReference>
<dbReference type="PANTHER" id="PTHR11214:SF3">
    <property type="entry name" value="BETA-1,3-GALACTOSYLTRANSFERASE 6"/>
    <property type="match status" value="1"/>
</dbReference>
<reference evidence="12" key="1">
    <citation type="submission" date="2021-02" db="EMBL/GenBank/DDBJ databases">
        <authorList>
            <person name="Nowell W R."/>
        </authorList>
    </citation>
    <scope>NUCLEOTIDE SEQUENCE</scope>
</reference>
<keyword evidence="3 10" id="KW-0328">Glycosyltransferase</keyword>
<evidence type="ECO:0000256" key="5">
    <source>
        <dbReference type="ARBA" id="ARBA00022692"/>
    </source>
</evidence>
<sequence length="349" mass="39983">MFAGYFGRRRFKSILAVFLGFLVLIALLYKTPKQEHQLYTESPRPIQIQKTPSPPLAPIKKRPGVMSLIEFKNSPYLVFRSLPTNFIPIMILSKAANIEVRDAIRRTWGFYRSYRNDTLRMKVFFLVGTDDFMTHRILTEQNVFDDVIQITVPDMYSFSAYKELSAMAWVRSYLPDVPFYIKTEDDVIINMKILVDRLLPMIESIANQKLIVGWFASENVVPRGSYQKFIDAVMTQTNGEVPYAMSLLYAVTAIGADRMIDTISKIEHIDYPGDPFVTGILRDAAEVQITNLSRSPENFKYELANGGCKRAFEKNHNLLMCTSSLHVGPIVSMMEYFEAWNVLIGQPQP</sequence>
<dbReference type="EMBL" id="CAJNOL010000265">
    <property type="protein sequence ID" value="CAF0971902.1"/>
    <property type="molecule type" value="Genomic_DNA"/>
</dbReference>
<name>A0A814ENI6_9BILA</name>